<keyword evidence="3" id="KW-1185">Reference proteome</keyword>
<dbReference type="EMBL" id="CATOUU010001030">
    <property type="protein sequence ID" value="CAI9967776.1"/>
    <property type="molecule type" value="Genomic_DNA"/>
</dbReference>
<dbReference type="Proteomes" id="UP001642409">
    <property type="component" value="Unassembled WGS sequence"/>
</dbReference>
<evidence type="ECO:0000313" key="2">
    <source>
        <dbReference type="EMBL" id="CAL6051627.1"/>
    </source>
</evidence>
<name>A0AA86R5X1_9EUKA</name>
<evidence type="ECO:0000313" key="1">
    <source>
        <dbReference type="EMBL" id="CAI9967776.1"/>
    </source>
</evidence>
<gene>
    <name evidence="2" type="ORF">HINF_LOCUS44459</name>
    <name evidence="1" type="ORF">HINF_LOCUS55421</name>
</gene>
<reference evidence="2 3" key="2">
    <citation type="submission" date="2024-07" db="EMBL/GenBank/DDBJ databases">
        <authorList>
            <person name="Akdeniz Z."/>
        </authorList>
    </citation>
    <scope>NUCLEOTIDE SEQUENCE [LARGE SCALE GENOMIC DNA]</scope>
</reference>
<reference evidence="1" key="1">
    <citation type="submission" date="2023-06" db="EMBL/GenBank/DDBJ databases">
        <authorList>
            <person name="Kurt Z."/>
        </authorList>
    </citation>
    <scope>NUCLEOTIDE SEQUENCE</scope>
</reference>
<organism evidence="1">
    <name type="scientific">Hexamita inflata</name>
    <dbReference type="NCBI Taxonomy" id="28002"/>
    <lineage>
        <taxon>Eukaryota</taxon>
        <taxon>Metamonada</taxon>
        <taxon>Diplomonadida</taxon>
        <taxon>Hexamitidae</taxon>
        <taxon>Hexamitinae</taxon>
        <taxon>Hexamita</taxon>
    </lineage>
</organism>
<dbReference type="EMBL" id="CAXDID020000189">
    <property type="protein sequence ID" value="CAL6051627.1"/>
    <property type="molecule type" value="Genomic_DNA"/>
</dbReference>
<comment type="caution">
    <text evidence="1">The sequence shown here is derived from an EMBL/GenBank/DDBJ whole genome shotgun (WGS) entry which is preliminary data.</text>
</comment>
<proteinExistence type="predicted"/>
<dbReference type="AlphaFoldDB" id="A0AA86R5X1"/>
<accession>A0AA86R5X1</accession>
<sequence>MSQCNNIETRPGLARTYNIFHTSFLHILLTRVKPHWSTRLSNDGVDISRCGEQDQVTLSELSNFLQVLKIRRQSIETFVDPSTDNELSTLPTNSLESLDLLYLVCSQCRVKYSRDVVIKQGYIFSK</sequence>
<evidence type="ECO:0000313" key="3">
    <source>
        <dbReference type="Proteomes" id="UP001642409"/>
    </source>
</evidence>
<protein>
    <submittedName>
        <fullName evidence="2">Hypothetical_protein</fullName>
    </submittedName>
</protein>